<comment type="caution">
    <text evidence="5">The sequence shown here is derived from an EMBL/GenBank/DDBJ whole genome shotgun (WGS) entry which is preliminary data.</text>
</comment>
<dbReference type="RefSeq" id="WP_179445358.1">
    <property type="nucleotide sequence ID" value="NZ_JACBZS010000001.1"/>
</dbReference>
<protein>
    <submittedName>
        <fullName evidence="5">DNA-binding MarR family transcriptional regulator</fullName>
    </submittedName>
</protein>
<keyword evidence="2 5" id="KW-0238">DNA-binding</keyword>
<dbReference type="Proteomes" id="UP000527616">
    <property type="component" value="Unassembled WGS sequence"/>
</dbReference>
<evidence type="ECO:0000256" key="3">
    <source>
        <dbReference type="ARBA" id="ARBA00023163"/>
    </source>
</evidence>
<sequence length="141" mass="15449">MSIDAAAGRVVDARCEDDDELATIWHDLMAKYHRVACALDRALAEHGLSGSEFDALEQLAGADGGQLRIGQLAENGHLTQSALSRLVARLERDGLVERMMCAQDRRSIFVKITAAGRARYRKARPAQRAALRAETSRCGWA</sequence>
<dbReference type="InterPro" id="IPR039422">
    <property type="entry name" value="MarR/SlyA-like"/>
</dbReference>
<keyword evidence="6" id="KW-1185">Reference proteome</keyword>
<dbReference type="PANTHER" id="PTHR33164">
    <property type="entry name" value="TRANSCRIPTIONAL REGULATOR, MARR FAMILY"/>
    <property type="match status" value="1"/>
</dbReference>
<evidence type="ECO:0000259" key="4">
    <source>
        <dbReference type="PROSITE" id="PS50995"/>
    </source>
</evidence>
<dbReference type="PROSITE" id="PS50995">
    <property type="entry name" value="HTH_MARR_2"/>
    <property type="match status" value="1"/>
</dbReference>
<reference evidence="5 6" key="1">
    <citation type="submission" date="2020-07" db="EMBL/GenBank/DDBJ databases">
        <title>Sequencing the genomes of 1000 actinobacteria strains.</title>
        <authorList>
            <person name="Klenk H.-P."/>
        </authorList>
    </citation>
    <scope>NUCLEOTIDE SEQUENCE [LARGE SCALE GENOMIC DNA]</scope>
    <source>
        <strain evidence="5 6">DSM 103164</strain>
    </source>
</reference>
<proteinExistence type="predicted"/>
<dbReference type="InterPro" id="IPR023187">
    <property type="entry name" value="Tscrpt_reg_MarR-type_CS"/>
</dbReference>
<dbReference type="InterPro" id="IPR000835">
    <property type="entry name" value="HTH_MarR-typ"/>
</dbReference>
<evidence type="ECO:0000256" key="2">
    <source>
        <dbReference type="ARBA" id="ARBA00023125"/>
    </source>
</evidence>
<keyword evidence="1" id="KW-0805">Transcription regulation</keyword>
<dbReference type="PROSITE" id="PS01117">
    <property type="entry name" value="HTH_MARR_1"/>
    <property type="match status" value="1"/>
</dbReference>
<dbReference type="Pfam" id="PF12802">
    <property type="entry name" value="MarR_2"/>
    <property type="match status" value="1"/>
</dbReference>
<evidence type="ECO:0000313" key="5">
    <source>
        <dbReference type="EMBL" id="NYI71548.1"/>
    </source>
</evidence>
<feature type="domain" description="HTH marR-type" evidence="4">
    <location>
        <begin position="25"/>
        <end position="141"/>
    </location>
</feature>
<dbReference type="Gene3D" id="1.10.10.10">
    <property type="entry name" value="Winged helix-like DNA-binding domain superfamily/Winged helix DNA-binding domain"/>
    <property type="match status" value="1"/>
</dbReference>
<dbReference type="InterPro" id="IPR036390">
    <property type="entry name" value="WH_DNA-bd_sf"/>
</dbReference>
<dbReference type="SUPFAM" id="SSF46785">
    <property type="entry name" value="Winged helix' DNA-binding domain"/>
    <property type="match status" value="1"/>
</dbReference>
<organism evidence="5 6">
    <name type="scientific">Naumannella cuiyingiana</name>
    <dbReference type="NCBI Taxonomy" id="1347891"/>
    <lineage>
        <taxon>Bacteria</taxon>
        <taxon>Bacillati</taxon>
        <taxon>Actinomycetota</taxon>
        <taxon>Actinomycetes</taxon>
        <taxon>Propionibacteriales</taxon>
        <taxon>Propionibacteriaceae</taxon>
        <taxon>Naumannella</taxon>
    </lineage>
</organism>
<accession>A0A7Z0DA76</accession>
<dbReference type="SMART" id="SM00347">
    <property type="entry name" value="HTH_MARR"/>
    <property type="match status" value="1"/>
</dbReference>
<keyword evidence="3" id="KW-0804">Transcription</keyword>
<evidence type="ECO:0000256" key="1">
    <source>
        <dbReference type="ARBA" id="ARBA00023015"/>
    </source>
</evidence>
<gene>
    <name evidence="5" type="ORF">GGQ54_002108</name>
</gene>
<name>A0A7Z0DA76_9ACTN</name>
<dbReference type="GO" id="GO:0003677">
    <property type="term" value="F:DNA binding"/>
    <property type="evidence" value="ECO:0007669"/>
    <property type="project" value="UniProtKB-KW"/>
</dbReference>
<dbReference type="PANTHER" id="PTHR33164:SF99">
    <property type="entry name" value="MARR FAMILY REGULATORY PROTEIN"/>
    <property type="match status" value="1"/>
</dbReference>
<dbReference type="AlphaFoldDB" id="A0A7Z0DA76"/>
<dbReference type="GO" id="GO:0006950">
    <property type="term" value="P:response to stress"/>
    <property type="evidence" value="ECO:0007669"/>
    <property type="project" value="TreeGrafter"/>
</dbReference>
<dbReference type="InterPro" id="IPR036388">
    <property type="entry name" value="WH-like_DNA-bd_sf"/>
</dbReference>
<evidence type="ECO:0000313" key="6">
    <source>
        <dbReference type="Proteomes" id="UP000527616"/>
    </source>
</evidence>
<dbReference type="EMBL" id="JACBZS010000001">
    <property type="protein sequence ID" value="NYI71548.1"/>
    <property type="molecule type" value="Genomic_DNA"/>
</dbReference>
<dbReference type="GO" id="GO:0003700">
    <property type="term" value="F:DNA-binding transcription factor activity"/>
    <property type="evidence" value="ECO:0007669"/>
    <property type="project" value="InterPro"/>
</dbReference>